<evidence type="ECO:0000259" key="1">
    <source>
        <dbReference type="Pfam" id="PF04685"/>
    </source>
</evidence>
<dbReference type="Pfam" id="PF04685">
    <property type="entry name" value="DUF608"/>
    <property type="match status" value="1"/>
</dbReference>
<dbReference type="InterPro" id="IPR052566">
    <property type="entry name" value="Non-lysos_glucosylceramidase"/>
</dbReference>
<organism evidence="3 4">
    <name type="scientific">Citrobacter youngae ATCC 29220</name>
    <dbReference type="NCBI Taxonomy" id="500640"/>
    <lineage>
        <taxon>Bacteria</taxon>
        <taxon>Pseudomonadati</taxon>
        <taxon>Pseudomonadota</taxon>
        <taxon>Gammaproteobacteria</taxon>
        <taxon>Enterobacterales</taxon>
        <taxon>Enterobacteriaceae</taxon>
        <taxon>Citrobacter</taxon>
        <taxon>Citrobacter freundii complex</taxon>
    </lineage>
</organism>
<dbReference type="GO" id="GO:0005975">
    <property type="term" value="P:carbohydrate metabolic process"/>
    <property type="evidence" value="ECO:0007669"/>
    <property type="project" value="InterPro"/>
</dbReference>
<dbReference type="InterPro" id="IPR008928">
    <property type="entry name" value="6-hairpin_glycosidase_sf"/>
</dbReference>
<dbReference type="InterPro" id="IPR012341">
    <property type="entry name" value="6hp_glycosidase-like_sf"/>
</dbReference>
<name>D4BGD3_9ENTR</name>
<dbReference type="HOGENOM" id="CLU_010759_0_0_6"/>
<comment type="caution">
    <text evidence="3">The sequence shown here is derived from an EMBL/GenBank/DDBJ whole genome shotgun (WGS) entry which is preliminary data.</text>
</comment>
<sequence length="896" mass="102184">MTTHSGSTAREVRFPLGGIGTGCISLAGNGHLTDVEIFNHPDKGYHHGYTHFAVKAERNGALVDARILQGDWQGNACGQWQIHDRLRKRHTGYGVGPDAETLAGMPHFAHSEFDGEFPMAQMSFSDPEFPGNIRMLAFNPFIPCDEDNSSLPLAWFELEVENTTDAALDYTLCLSLCNGLAPDSTHNRHEIREDRHMMTLTQRHYPADDPRYAELATTTDAQDVSWQTYWYRGDWFDSLTMFWRDFCGQPRLPEREYTQSQPGFADHASLAAHLHLAAGERGRVRFWTGWYCPVTYNYWTDWRDRATQELVHYDDYRGQKTWKNHYATRFTDVNAVLDYAVSNAEFLFSRTQAFHDALHDSSLPDSVRDAVSANLAVLKSPTCLRLEDGSLWGWEGVLEDIGCCEGSCTHVWHYALALPWLFPRLSRSMRDLNQRHNLRPSGSLRFRLRLPPGDDPFEFRACADGQFGEVLAIYRDWLLCGDRAWLEEKWSAVRDMLRFAWNPDNPDQWDPEQRGVLTGRQHHTLDMELFGPNPWLTGLYIAALEAGCAIANHLGHNDDAMLWQDIARRGRVTLRERLFNGEYFQQVIDLANRDTLAPWRTSAESADYGLSGDVWQQYWCEENHEVKYQFGSGCHIDQLMGQWFAGLCGLPPVFDPGQTQRALRALWQYNFVSARHHTNPCRLYGLNDEQGVSICSWPTGDMPAIPVPYAQEMMTGFEYQLAALMVASGMATEGETLTRAIRDRYRGDNRNPWNEMECGSHYARSMASYGLLLAYSGVRYCADTGHLAFHPALTPGHHYYFWSAGDAWGTVSATTHTCTLTVIHGTLTLNEFGWPFDLPLWRITLNNAPLEAGEDRRHTLRFPEGITLNDGDRLRILLRDTRLTHTEEETACLTHP</sequence>
<proteinExistence type="predicted"/>
<dbReference type="EMBL" id="ABWL02000021">
    <property type="protein sequence ID" value="EFE06533.1"/>
    <property type="molecule type" value="Genomic_DNA"/>
</dbReference>
<dbReference type="RefSeq" id="WP_006686821.1">
    <property type="nucleotide sequence ID" value="NZ_GG730301.1"/>
</dbReference>
<dbReference type="InterPro" id="IPR024462">
    <property type="entry name" value="GH116_N"/>
</dbReference>
<evidence type="ECO:0000259" key="2">
    <source>
        <dbReference type="Pfam" id="PF12215"/>
    </source>
</evidence>
<dbReference type="Gene3D" id="1.50.10.10">
    <property type="match status" value="1"/>
</dbReference>
<feature type="domain" description="Glycosyl-hydrolase family 116 N-terminal" evidence="2">
    <location>
        <begin position="14"/>
        <end position="344"/>
    </location>
</feature>
<gene>
    <name evidence="3" type="ORF">CIT292_09580</name>
</gene>
<evidence type="ECO:0008006" key="5">
    <source>
        <dbReference type="Google" id="ProtNLM"/>
    </source>
</evidence>
<evidence type="ECO:0000313" key="3">
    <source>
        <dbReference type="EMBL" id="EFE06533.1"/>
    </source>
</evidence>
<feature type="domain" description="Glycosyl-hydrolase family 116 catalytic region" evidence="1">
    <location>
        <begin position="464"/>
        <end position="770"/>
    </location>
</feature>
<dbReference type="PANTHER" id="PTHR12654:SF0">
    <property type="entry name" value="NON-LYSOSOMAL GLUCOSYLCERAMIDASE"/>
    <property type="match status" value="1"/>
</dbReference>
<dbReference type="PANTHER" id="PTHR12654">
    <property type="entry name" value="BILE ACID BETA-GLUCOSIDASE-RELATED"/>
    <property type="match status" value="1"/>
</dbReference>
<dbReference type="Pfam" id="PF12215">
    <property type="entry name" value="Glyco_hydr_116N"/>
    <property type="match status" value="1"/>
</dbReference>
<dbReference type="SUPFAM" id="SSF48208">
    <property type="entry name" value="Six-hairpin glycosidases"/>
    <property type="match status" value="1"/>
</dbReference>
<accession>D4BGD3</accession>
<dbReference type="GO" id="GO:0004553">
    <property type="term" value="F:hydrolase activity, hydrolyzing O-glycosyl compounds"/>
    <property type="evidence" value="ECO:0007669"/>
    <property type="project" value="InterPro"/>
</dbReference>
<dbReference type="AlphaFoldDB" id="D4BGD3"/>
<evidence type="ECO:0000313" key="4">
    <source>
        <dbReference type="Proteomes" id="UP000003880"/>
    </source>
</evidence>
<reference evidence="3 4" key="1">
    <citation type="submission" date="2010-02" db="EMBL/GenBank/DDBJ databases">
        <authorList>
            <person name="Weinstock G."/>
            <person name="Sodergren E."/>
            <person name="Clifton S."/>
            <person name="Fulton L."/>
            <person name="Fulton B."/>
            <person name="Courtney L."/>
            <person name="Fronick C."/>
            <person name="Harrison M."/>
            <person name="Strong C."/>
            <person name="Farmer C."/>
            <person name="Delahaunty K."/>
            <person name="Markovic C."/>
            <person name="Hall O."/>
            <person name="Minx P."/>
            <person name="Tomlinson C."/>
            <person name="Mitreva M."/>
            <person name="Nelson J."/>
            <person name="Hou S."/>
            <person name="Wollam A."/>
            <person name="Pepin K.H."/>
            <person name="Johnson M."/>
            <person name="Bhonagiri V."/>
            <person name="Zhang X."/>
            <person name="Suruliraj S."/>
            <person name="Warren W."/>
            <person name="Chinwalla A."/>
            <person name="Mardis E.R."/>
            <person name="Wilson R.K."/>
        </authorList>
    </citation>
    <scope>NUCLEOTIDE SEQUENCE [LARGE SCALE GENOMIC DNA]</scope>
    <source>
        <strain evidence="3 4">ATCC 29220</strain>
    </source>
</reference>
<dbReference type="Proteomes" id="UP000003880">
    <property type="component" value="Unassembled WGS sequence"/>
</dbReference>
<dbReference type="InterPro" id="IPR006775">
    <property type="entry name" value="GH116_catalytic"/>
</dbReference>
<protein>
    <recommendedName>
        <fullName evidence="5">Glycosyl-hydrolase family 116 catalytic region domain-containing protein</fullName>
    </recommendedName>
</protein>
<dbReference type="eggNOG" id="COG4354">
    <property type="taxonomic scope" value="Bacteria"/>
</dbReference>